<dbReference type="PANTHER" id="PTHR43594:SF1">
    <property type="entry name" value="QUERCETIN 2,3-DIOXYGENASE PA2418-RELATED"/>
    <property type="match status" value="1"/>
</dbReference>
<dbReference type="CDD" id="cd02247">
    <property type="entry name" value="cupin_pirin_C"/>
    <property type="match status" value="1"/>
</dbReference>
<feature type="domain" description="Pirin C-terminal" evidence="5">
    <location>
        <begin position="188"/>
        <end position="289"/>
    </location>
</feature>
<dbReference type="PIRSF" id="PIRSF006232">
    <property type="entry name" value="Pirin"/>
    <property type="match status" value="1"/>
</dbReference>
<dbReference type="STRING" id="1125411.W908_05750"/>
<evidence type="ECO:0000259" key="5">
    <source>
        <dbReference type="Pfam" id="PF05726"/>
    </source>
</evidence>
<dbReference type="InterPro" id="IPR003829">
    <property type="entry name" value="Pirin_N_dom"/>
</dbReference>
<dbReference type="PATRIC" id="fig|1125411.7.peg.1134"/>
<dbReference type="Proteomes" id="UP000068905">
    <property type="component" value="Chromosome"/>
</dbReference>
<protein>
    <submittedName>
        <fullName evidence="6">Quercetin 2,3-dioxygenase</fullName>
    </submittedName>
</protein>
<feature type="binding site" evidence="2">
    <location>
        <position position="66"/>
    </location>
    <ligand>
        <name>Fe cation</name>
        <dbReference type="ChEBI" id="CHEBI:24875"/>
    </ligand>
</feature>
<dbReference type="SUPFAM" id="SSF51182">
    <property type="entry name" value="RmlC-like cupins"/>
    <property type="match status" value="1"/>
</dbReference>
<dbReference type="InterPro" id="IPR011051">
    <property type="entry name" value="RmlC_Cupin_sf"/>
</dbReference>
<dbReference type="InterPro" id="IPR008778">
    <property type="entry name" value="Pirin_C_dom"/>
</dbReference>
<keyword evidence="6" id="KW-0223">Dioxygenase</keyword>
<comment type="cofactor">
    <cofactor evidence="2">
        <name>Fe cation</name>
        <dbReference type="ChEBI" id="CHEBI:24875"/>
    </cofactor>
    <text evidence="2">Binds 1 Fe cation per subunit.</text>
</comment>
<keyword evidence="6" id="KW-0560">Oxidoreductase</keyword>
<dbReference type="InterPro" id="IPR012093">
    <property type="entry name" value="Pirin"/>
</dbReference>
<dbReference type="Gene3D" id="2.60.120.10">
    <property type="entry name" value="Jelly Rolls"/>
    <property type="match status" value="2"/>
</dbReference>
<dbReference type="OrthoDB" id="9780903at2"/>
<keyword evidence="2" id="KW-0479">Metal-binding</keyword>
<dbReference type="GO" id="GO:0046872">
    <property type="term" value="F:metal ion binding"/>
    <property type="evidence" value="ECO:0007669"/>
    <property type="project" value="UniProtKB-KW"/>
</dbReference>
<evidence type="ECO:0000313" key="6">
    <source>
        <dbReference type="EMBL" id="ALE02088.1"/>
    </source>
</evidence>
<keyword evidence="7" id="KW-1185">Reference proteome</keyword>
<keyword evidence="2" id="KW-0408">Iron</keyword>
<dbReference type="EMBL" id="CP006911">
    <property type="protein sequence ID" value="ALE02088.1"/>
    <property type="molecule type" value="Genomic_DNA"/>
</dbReference>
<dbReference type="KEGG" id="tsn:W908_05750"/>
<evidence type="ECO:0000256" key="1">
    <source>
        <dbReference type="ARBA" id="ARBA00008416"/>
    </source>
</evidence>
<feature type="binding site" evidence="2">
    <location>
        <position position="68"/>
    </location>
    <ligand>
        <name>Fe cation</name>
        <dbReference type="ChEBI" id="CHEBI:24875"/>
    </ligand>
</feature>
<reference evidence="6 7" key="1">
    <citation type="journal article" date="2015" name="Genome Announc.">
        <title>Genome Sequence of 'Candidatus Thioglobus singularis' Strain PS1, a Mixotroph from the SUP05 Clade of Marine Gammaproteobacteria.</title>
        <authorList>
            <person name="Marshall K.T."/>
            <person name="Morris R.M."/>
        </authorList>
    </citation>
    <scope>NUCLEOTIDE SEQUENCE [LARGE SCALE GENOMIC DNA]</scope>
    <source>
        <strain evidence="6 7">PS1</strain>
    </source>
</reference>
<dbReference type="Pfam" id="PF02678">
    <property type="entry name" value="Pirin"/>
    <property type="match status" value="1"/>
</dbReference>
<gene>
    <name evidence="6" type="ORF">W908_05750</name>
</gene>
<dbReference type="AlphaFoldDB" id="A0A0M4L5R6"/>
<dbReference type="PANTHER" id="PTHR43594">
    <property type="entry name" value="QUERCETIN 2,3-DIOXYGENASE"/>
    <property type="match status" value="1"/>
</dbReference>
<feature type="binding site" evidence="2">
    <location>
        <position position="112"/>
    </location>
    <ligand>
        <name>Fe cation</name>
        <dbReference type="ChEBI" id="CHEBI:24875"/>
    </ligand>
</feature>
<name>A0A0M4L5R6_9GAMM</name>
<evidence type="ECO:0000256" key="2">
    <source>
        <dbReference type="PIRSR" id="PIRSR006232-1"/>
    </source>
</evidence>
<dbReference type="Pfam" id="PF05726">
    <property type="entry name" value="Pirin_C"/>
    <property type="match status" value="1"/>
</dbReference>
<dbReference type="GO" id="GO:0051213">
    <property type="term" value="F:dioxygenase activity"/>
    <property type="evidence" value="ECO:0007669"/>
    <property type="project" value="UniProtKB-KW"/>
</dbReference>
<evidence type="ECO:0000259" key="4">
    <source>
        <dbReference type="Pfam" id="PF02678"/>
    </source>
</evidence>
<dbReference type="InterPro" id="IPR014710">
    <property type="entry name" value="RmlC-like_jellyroll"/>
</dbReference>
<sequence length="292" mass="32126">MALRSIEAILPPDNLHFVGDGFRVYGILGRREPLTMKRMSPFLLMDYAPVHYFPPNNGAPLGVGSHPHRGIETVTIAYKGKVEHNDSTGAGGVIEEGGIQWMTSGKGILHKEYHEKNFSKKGGDMQMVQLWVNLPAKDKMTEPKYQNIENKDLAKVDLGNGVGSIDIIAGEFENNKGPASSFSPLSLFNLKLNKGKGTSLSFKESHNTGLLITKGNVTINNSERAPTNHFVLFKNKGSEFTIRADDDAEILILSGEPIDEPIASYGPFVMNTNDEIRQTIDDFNSGKFGYLD</sequence>
<evidence type="ECO:0000313" key="7">
    <source>
        <dbReference type="Proteomes" id="UP000068905"/>
    </source>
</evidence>
<dbReference type="RefSeq" id="WP_020025857.1">
    <property type="nucleotide sequence ID" value="NZ_CP006911.1"/>
</dbReference>
<feature type="binding site" evidence="2">
    <location>
        <position position="110"/>
    </location>
    <ligand>
        <name>Fe cation</name>
        <dbReference type="ChEBI" id="CHEBI:24875"/>
    </ligand>
</feature>
<dbReference type="CDD" id="cd02909">
    <property type="entry name" value="cupin_pirin_N"/>
    <property type="match status" value="1"/>
</dbReference>
<feature type="domain" description="Pirin N-terminal" evidence="4">
    <location>
        <begin position="34"/>
        <end position="132"/>
    </location>
</feature>
<evidence type="ECO:0000256" key="3">
    <source>
        <dbReference type="RuleBase" id="RU003457"/>
    </source>
</evidence>
<comment type="similarity">
    <text evidence="1 3">Belongs to the pirin family.</text>
</comment>
<organism evidence="6 7">
    <name type="scientific">Candidatus Pseudothioglobus singularis PS1</name>
    <dbReference type="NCBI Taxonomy" id="1125411"/>
    <lineage>
        <taxon>Bacteria</taxon>
        <taxon>Pseudomonadati</taxon>
        <taxon>Pseudomonadota</taxon>
        <taxon>Gammaproteobacteria</taxon>
        <taxon>Candidatus Pseudothioglobaceae</taxon>
        <taxon>Candidatus Pseudothioglobus</taxon>
    </lineage>
</organism>
<accession>A0A0M4L5R6</accession>
<dbReference type="InterPro" id="IPR053186">
    <property type="entry name" value="QDO-related"/>
</dbReference>
<proteinExistence type="inferred from homology"/>